<comment type="caution">
    <text evidence="2">The sequence shown here is derived from an EMBL/GenBank/DDBJ whole genome shotgun (WGS) entry which is preliminary data.</text>
</comment>
<dbReference type="PATRIC" id="fig|148814.8.peg.260"/>
<dbReference type="NCBIfam" id="TIGR02937">
    <property type="entry name" value="sigma70-ECF"/>
    <property type="match status" value="1"/>
</dbReference>
<name>A0A0N0UVD8_9LACO</name>
<dbReference type="SUPFAM" id="SSF88659">
    <property type="entry name" value="Sigma3 and sigma4 domains of RNA polymerase sigma factors"/>
    <property type="match status" value="1"/>
</dbReference>
<dbReference type="Proteomes" id="UP000037778">
    <property type="component" value="Unassembled WGS sequence"/>
</dbReference>
<dbReference type="SUPFAM" id="SSF88946">
    <property type="entry name" value="Sigma2 domain of RNA polymerase sigma factors"/>
    <property type="match status" value="1"/>
</dbReference>
<dbReference type="Gene3D" id="1.10.10.60">
    <property type="entry name" value="Homeodomain-like"/>
    <property type="match status" value="1"/>
</dbReference>
<protein>
    <recommendedName>
        <fullName evidence="1">Insertion element IS150 protein InsJ-like helix-turn-helix domain-containing protein</fullName>
    </recommendedName>
</protein>
<keyword evidence="3" id="KW-1185">Reference proteome</keyword>
<reference evidence="2 3" key="1">
    <citation type="journal article" date="2015" name="Genome Biol. Evol.">
        <title>Functionally Structured Genomes in Lactobacillus kunkeei Colonizing the Honey Crop and Food Products of Honeybees and Stingless Bees.</title>
        <authorList>
            <person name="Tamarit D."/>
            <person name="Ellegaard K.M."/>
            <person name="Wikander J."/>
            <person name="Olofsson T."/>
            <person name="Vasquez A."/>
            <person name="Andersson S.G."/>
        </authorList>
    </citation>
    <scope>NUCLEOTIDE SEQUENCE [LARGE SCALE GENOMIC DNA]</scope>
    <source>
        <strain evidence="2 3">LAko</strain>
    </source>
</reference>
<dbReference type="EMBL" id="JXCY01000002">
    <property type="protein sequence ID" value="KOY77155.1"/>
    <property type="molecule type" value="Genomic_DNA"/>
</dbReference>
<dbReference type="InterPro" id="IPR013325">
    <property type="entry name" value="RNA_pol_sigma_r2"/>
</dbReference>
<evidence type="ECO:0000313" key="3">
    <source>
        <dbReference type="Proteomes" id="UP000037778"/>
    </source>
</evidence>
<evidence type="ECO:0000313" key="2">
    <source>
        <dbReference type="EMBL" id="KOY77155.1"/>
    </source>
</evidence>
<organism evidence="2 3">
    <name type="scientific">Apilactobacillus kunkeei</name>
    <dbReference type="NCBI Taxonomy" id="148814"/>
    <lineage>
        <taxon>Bacteria</taxon>
        <taxon>Bacillati</taxon>
        <taxon>Bacillota</taxon>
        <taxon>Bacilli</taxon>
        <taxon>Lactobacillales</taxon>
        <taxon>Lactobacillaceae</taxon>
        <taxon>Apilactobacillus</taxon>
    </lineage>
</organism>
<accession>A0A0N0UVD8</accession>
<dbReference type="Pfam" id="PF13518">
    <property type="entry name" value="HTH_28"/>
    <property type="match status" value="1"/>
</dbReference>
<dbReference type="InterPro" id="IPR055247">
    <property type="entry name" value="InsJ-like_HTH"/>
</dbReference>
<sequence length="167" mass="19711">MNNLDAGFEFLMKQNHVGIVYGVLKRLNIRVDNPQFDDLKQEGFIHLATKYSQYNDELDDDRVCGYLFQAVYWHLLDILRKQQRTNNHVISVEEEVDGDGFSPHDEIDGIDLLNQLWLHCTTNQRKFLCCAYNESMTVTDIARKYHVSRKTVYQWKKGVQEEFYKLG</sequence>
<evidence type="ECO:0000259" key="1">
    <source>
        <dbReference type="Pfam" id="PF13518"/>
    </source>
</evidence>
<dbReference type="InterPro" id="IPR014284">
    <property type="entry name" value="RNA_pol_sigma-70_dom"/>
</dbReference>
<gene>
    <name evidence="2" type="ORF">RZ71_10650</name>
</gene>
<dbReference type="RefSeq" id="WP_053791459.1">
    <property type="nucleotide sequence ID" value="NZ_JXCY01000002.1"/>
</dbReference>
<proteinExistence type="predicted"/>
<dbReference type="AlphaFoldDB" id="A0A0N0UVD8"/>
<dbReference type="GO" id="GO:0003700">
    <property type="term" value="F:DNA-binding transcription factor activity"/>
    <property type="evidence" value="ECO:0007669"/>
    <property type="project" value="InterPro"/>
</dbReference>
<dbReference type="GO" id="GO:0006352">
    <property type="term" value="P:DNA-templated transcription initiation"/>
    <property type="evidence" value="ECO:0007669"/>
    <property type="project" value="InterPro"/>
</dbReference>
<feature type="domain" description="Insertion element IS150 protein InsJ-like helix-turn-helix" evidence="1">
    <location>
        <begin position="133"/>
        <end position="161"/>
    </location>
</feature>
<dbReference type="InterPro" id="IPR013324">
    <property type="entry name" value="RNA_pol_sigma_r3/r4-like"/>
</dbReference>
<dbReference type="Gene3D" id="1.10.1740.10">
    <property type="match status" value="1"/>
</dbReference>